<sequence length="85" mass="8885">MRIACLRGGRGKASSRHYGSSLLAGMKRNRDRADVGLGFLLREAKAAAAITSLLAINGQAWTSLLALSKAANQASGDIYSLLPLA</sequence>
<dbReference type="AlphaFoldDB" id="A0AAV2ERQ5"/>
<dbReference type="Proteomes" id="UP001497516">
    <property type="component" value="Chromosome 5"/>
</dbReference>
<organism evidence="1 2">
    <name type="scientific">Linum trigynum</name>
    <dbReference type="NCBI Taxonomy" id="586398"/>
    <lineage>
        <taxon>Eukaryota</taxon>
        <taxon>Viridiplantae</taxon>
        <taxon>Streptophyta</taxon>
        <taxon>Embryophyta</taxon>
        <taxon>Tracheophyta</taxon>
        <taxon>Spermatophyta</taxon>
        <taxon>Magnoliopsida</taxon>
        <taxon>eudicotyledons</taxon>
        <taxon>Gunneridae</taxon>
        <taxon>Pentapetalae</taxon>
        <taxon>rosids</taxon>
        <taxon>fabids</taxon>
        <taxon>Malpighiales</taxon>
        <taxon>Linaceae</taxon>
        <taxon>Linum</taxon>
    </lineage>
</organism>
<proteinExistence type="predicted"/>
<protein>
    <submittedName>
        <fullName evidence="1">Uncharacterized protein</fullName>
    </submittedName>
</protein>
<reference evidence="1 2" key="1">
    <citation type="submission" date="2024-04" db="EMBL/GenBank/DDBJ databases">
        <authorList>
            <person name="Fracassetti M."/>
        </authorList>
    </citation>
    <scope>NUCLEOTIDE SEQUENCE [LARGE SCALE GENOMIC DNA]</scope>
</reference>
<evidence type="ECO:0000313" key="2">
    <source>
        <dbReference type="Proteomes" id="UP001497516"/>
    </source>
</evidence>
<name>A0AAV2ERQ5_9ROSI</name>
<evidence type="ECO:0000313" key="1">
    <source>
        <dbReference type="EMBL" id="CAL1388624.1"/>
    </source>
</evidence>
<keyword evidence="2" id="KW-1185">Reference proteome</keyword>
<accession>A0AAV2ERQ5</accession>
<gene>
    <name evidence="1" type="ORF">LTRI10_LOCUS29546</name>
</gene>
<dbReference type="EMBL" id="OZ034818">
    <property type="protein sequence ID" value="CAL1388624.1"/>
    <property type="molecule type" value="Genomic_DNA"/>
</dbReference>